<reference evidence="1" key="1">
    <citation type="journal article" date="2015" name="Nature">
        <title>Complex archaea that bridge the gap between prokaryotes and eukaryotes.</title>
        <authorList>
            <person name="Spang A."/>
            <person name="Saw J.H."/>
            <person name="Jorgensen S.L."/>
            <person name="Zaremba-Niedzwiedzka K."/>
            <person name="Martijn J."/>
            <person name="Lind A.E."/>
            <person name="van Eijk R."/>
            <person name="Schleper C."/>
            <person name="Guy L."/>
            <person name="Ettema T.J."/>
        </authorList>
    </citation>
    <scope>NUCLEOTIDE SEQUENCE</scope>
</reference>
<evidence type="ECO:0000313" key="1">
    <source>
        <dbReference type="EMBL" id="KKL55346.1"/>
    </source>
</evidence>
<feature type="non-terminal residue" evidence="1">
    <location>
        <position position="131"/>
    </location>
</feature>
<organism evidence="1">
    <name type="scientific">marine sediment metagenome</name>
    <dbReference type="NCBI Taxonomy" id="412755"/>
    <lineage>
        <taxon>unclassified sequences</taxon>
        <taxon>metagenomes</taxon>
        <taxon>ecological metagenomes</taxon>
    </lineage>
</organism>
<proteinExistence type="predicted"/>
<sequence>MTLNSGFNDILLGTETSQLSTNEYELFIKLYTIDSDDNSIFLGEVVRTLDPISLALSRYDFTFDLSEFTNNFDALSKAFSSEYNIDFYITVESSITNCIVDTHLFTGHFAQQILDARFEATVPISDLQYNT</sequence>
<name>A0A0F9DNH1_9ZZZZ</name>
<accession>A0A0F9DNH1</accession>
<protein>
    <submittedName>
        <fullName evidence="1">Uncharacterized protein</fullName>
    </submittedName>
</protein>
<comment type="caution">
    <text evidence="1">The sequence shown here is derived from an EMBL/GenBank/DDBJ whole genome shotgun (WGS) entry which is preliminary data.</text>
</comment>
<dbReference type="AlphaFoldDB" id="A0A0F9DNH1"/>
<dbReference type="EMBL" id="LAZR01030871">
    <property type="protein sequence ID" value="KKL55346.1"/>
    <property type="molecule type" value="Genomic_DNA"/>
</dbReference>
<gene>
    <name evidence="1" type="ORF">LCGC14_2256350</name>
</gene>